<organism evidence="1 2">
    <name type="scientific">Desulforamulus ruminis (strain ATCC 23193 / DSM 2154 / NCIMB 8452 / DL)</name>
    <name type="common">Desulfotomaculum ruminis</name>
    <dbReference type="NCBI Taxonomy" id="696281"/>
    <lineage>
        <taxon>Bacteria</taxon>
        <taxon>Bacillati</taxon>
        <taxon>Bacillota</taxon>
        <taxon>Clostridia</taxon>
        <taxon>Eubacteriales</taxon>
        <taxon>Peptococcaceae</taxon>
        <taxon>Desulforamulus</taxon>
    </lineage>
</organism>
<dbReference type="KEGG" id="dru:Desru_0020"/>
<dbReference type="HOGENOM" id="CLU_2342171_0_0_9"/>
<dbReference type="RefSeq" id="WP_013840108.1">
    <property type="nucleotide sequence ID" value="NC_015589.1"/>
</dbReference>
<evidence type="ECO:0000313" key="2">
    <source>
        <dbReference type="Proteomes" id="UP000009234"/>
    </source>
</evidence>
<gene>
    <name evidence="1" type="ordered locus">Desru_0020</name>
</gene>
<dbReference type="EMBL" id="CP002780">
    <property type="protein sequence ID" value="AEG58326.1"/>
    <property type="molecule type" value="Genomic_DNA"/>
</dbReference>
<proteinExistence type="predicted"/>
<protein>
    <submittedName>
        <fullName evidence="1">Uncharacterized protein</fullName>
    </submittedName>
</protein>
<name>F6DL17_DESRL</name>
<dbReference type="OrthoDB" id="1787008at2"/>
<keyword evidence="2" id="KW-1185">Reference proteome</keyword>
<dbReference type="Proteomes" id="UP000009234">
    <property type="component" value="Chromosome"/>
</dbReference>
<evidence type="ECO:0000313" key="1">
    <source>
        <dbReference type="EMBL" id="AEG58326.1"/>
    </source>
</evidence>
<reference evidence="2" key="1">
    <citation type="submission" date="2011-05" db="EMBL/GenBank/DDBJ databases">
        <title>Complete sequence of Desulfotomaculum ruminis DSM 2154.</title>
        <authorList>
            <person name="Lucas S."/>
            <person name="Copeland A."/>
            <person name="Lapidus A."/>
            <person name="Cheng J.-F."/>
            <person name="Goodwin L."/>
            <person name="Pitluck S."/>
            <person name="Lu M."/>
            <person name="Detter J.C."/>
            <person name="Han C."/>
            <person name="Tapia R."/>
            <person name="Land M."/>
            <person name="Hauser L."/>
            <person name="Kyrpides N."/>
            <person name="Ivanova N."/>
            <person name="Mikhailova N."/>
            <person name="Pagani I."/>
            <person name="Stams A.J.M."/>
            <person name="Plugge C.M."/>
            <person name="Muyzer G."/>
            <person name="Kuever J."/>
            <person name="Parshina S.N."/>
            <person name="Ivanova A.E."/>
            <person name="Nazina T.N."/>
            <person name="Brambilla E."/>
            <person name="Spring S."/>
            <person name="Klenk H.-P."/>
            <person name="Woyke T."/>
        </authorList>
    </citation>
    <scope>NUCLEOTIDE SEQUENCE [LARGE SCALE GENOMIC DNA]</scope>
    <source>
        <strain evidence="2">ATCC 23193 / DSM 2154 / NCIB 8452 / DL</strain>
    </source>
</reference>
<dbReference type="AlphaFoldDB" id="F6DL17"/>
<sequence length="97" mass="10991">MKFFLNKPGKWVITVAVLLSFLFGTLVENRLQVMQNLQNAVVENVNGVMVPEGKKLKERFDRYYKEAEKTYEALKIGTALSLAIMLSSLPRTNSRGP</sequence>
<accession>F6DL17</accession>
<reference evidence="1 2" key="2">
    <citation type="journal article" date="2012" name="Stand. Genomic Sci.">
        <title>Complete genome sequence of the sulfate-reducing firmicute Desulfotomaculum ruminis type strain (DL(T)).</title>
        <authorList>
            <person name="Spring S."/>
            <person name="Visser M."/>
            <person name="Lu M."/>
            <person name="Copeland A."/>
            <person name="Lapidus A."/>
            <person name="Lucas S."/>
            <person name="Cheng J.F."/>
            <person name="Han C."/>
            <person name="Tapia R."/>
            <person name="Goodwin L.A."/>
            <person name="Pitluck S."/>
            <person name="Ivanova N."/>
            <person name="Land M."/>
            <person name="Hauser L."/>
            <person name="Larimer F."/>
            <person name="Rohde M."/>
            <person name="Goker M."/>
            <person name="Detter J.C."/>
            <person name="Kyrpides N.C."/>
            <person name="Woyke T."/>
            <person name="Schaap P.J."/>
            <person name="Plugge C.M."/>
            <person name="Muyzer G."/>
            <person name="Kuever J."/>
            <person name="Pereira I.A."/>
            <person name="Parshina S.N."/>
            <person name="Bernier-Latmani R."/>
            <person name="Stams A.J."/>
            <person name="Klenk H.P."/>
        </authorList>
    </citation>
    <scope>NUCLEOTIDE SEQUENCE [LARGE SCALE GENOMIC DNA]</scope>
    <source>
        <strain evidence="2">ATCC 23193 / DSM 2154 / NCIB 8452 / DL</strain>
    </source>
</reference>